<dbReference type="HAMAP" id="MF_00050">
    <property type="entry name" value="EF_Ts"/>
    <property type="match status" value="1"/>
</dbReference>
<keyword evidence="5 6" id="KW-0648">Protein biosynthesis</keyword>
<dbReference type="SUPFAM" id="SSF54713">
    <property type="entry name" value="Elongation factor Ts (EF-Ts), dimerisation domain"/>
    <property type="match status" value="1"/>
</dbReference>
<evidence type="ECO:0000256" key="1">
    <source>
        <dbReference type="ARBA" id="ARBA00005532"/>
    </source>
</evidence>
<dbReference type="EMBL" id="CP032759">
    <property type="protein sequence ID" value="AYN24820.1"/>
    <property type="molecule type" value="Genomic_DNA"/>
</dbReference>
<dbReference type="RefSeq" id="WP_158361431.1">
    <property type="nucleotide sequence ID" value="NZ_CP032759.1"/>
</dbReference>
<evidence type="ECO:0000256" key="4">
    <source>
        <dbReference type="ARBA" id="ARBA00022768"/>
    </source>
</evidence>
<dbReference type="PROSITE" id="PS01127">
    <property type="entry name" value="EF_TS_2"/>
    <property type="match status" value="1"/>
</dbReference>
<dbReference type="PROSITE" id="PS01126">
    <property type="entry name" value="EF_TS_1"/>
    <property type="match status" value="1"/>
</dbReference>
<dbReference type="AlphaFoldDB" id="A0A3G2I5X6"/>
<comment type="similarity">
    <text evidence="1 6 7">Belongs to the EF-Ts family.</text>
</comment>
<comment type="subcellular location">
    <subcellularLocation>
        <location evidence="6 8">Cytoplasm</location>
    </subcellularLocation>
</comment>
<dbReference type="CDD" id="cd14275">
    <property type="entry name" value="UBA_EF-Ts"/>
    <property type="match status" value="1"/>
</dbReference>
<dbReference type="Gene3D" id="1.10.8.10">
    <property type="entry name" value="DNA helicase RuvA subunit, C-terminal domain"/>
    <property type="match status" value="1"/>
</dbReference>
<dbReference type="InterPro" id="IPR014039">
    <property type="entry name" value="Transl_elong_EFTs/EF1B_dimer"/>
</dbReference>
<evidence type="ECO:0000256" key="5">
    <source>
        <dbReference type="ARBA" id="ARBA00022917"/>
    </source>
</evidence>
<reference evidence="10 11" key="1">
    <citation type="submission" date="2018-10" db="EMBL/GenBank/DDBJ databases">
        <title>Genome sequence of the corn leaf aphid (Rhopalosiphum maidis Fitch).</title>
        <authorList>
            <person name="Chen W."/>
            <person name="Shakir S."/>
            <person name="Bigham M."/>
            <person name="Fei Z."/>
            <person name="Jander G."/>
        </authorList>
    </citation>
    <scope>NUCLEOTIDE SEQUENCE [LARGE SCALE GENOMIC DNA]</scope>
    <source>
        <strain evidence="10 11">BTI</strain>
    </source>
</reference>
<evidence type="ECO:0000256" key="6">
    <source>
        <dbReference type="HAMAP-Rule" id="MF_00050"/>
    </source>
</evidence>
<evidence type="ECO:0000256" key="2">
    <source>
        <dbReference type="ARBA" id="ARBA00016956"/>
    </source>
</evidence>
<dbReference type="PANTHER" id="PTHR11741">
    <property type="entry name" value="ELONGATION FACTOR TS"/>
    <property type="match status" value="1"/>
</dbReference>
<evidence type="ECO:0000259" key="9">
    <source>
        <dbReference type="Pfam" id="PF00889"/>
    </source>
</evidence>
<organism evidence="10 11">
    <name type="scientific">Buchnera aphidicola subsp. Rhopalosiphum maidis</name>
    <dbReference type="NCBI Taxonomy" id="118109"/>
    <lineage>
        <taxon>Bacteria</taxon>
        <taxon>Pseudomonadati</taxon>
        <taxon>Pseudomonadota</taxon>
        <taxon>Gammaproteobacteria</taxon>
        <taxon>Enterobacterales</taxon>
        <taxon>Erwiniaceae</taxon>
        <taxon>Buchnera</taxon>
    </lineage>
</organism>
<gene>
    <name evidence="6" type="primary">tsf</name>
    <name evidence="10" type="ORF">D8S97_02590</name>
</gene>
<dbReference type="FunFam" id="1.10.8.10:FF:000001">
    <property type="entry name" value="Elongation factor Ts"/>
    <property type="match status" value="1"/>
</dbReference>
<comment type="function">
    <text evidence="6 7">Associates with the EF-Tu.GDP complex and induces the exchange of GDP to GTP. It remains bound to the aminoacyl-tRNA.EF-Tu.GTP complex up to the GTP hydrolysis stage on the ribosome.</text>
</comment>
<dbReference type="InterPro" id="IPR036402">
    <property type="entry name" value="EF-Ts_dimer_sf"/>
</dbReference>
<dbReference type="GO" id="GO:0005737">
    <property type="term" value="C:cytoplasm"/>
    <property type="evidence" value="ECO:0007669"/>
    <property type="project" value="UniProtKB-SubCell"/>
</dbReference>
<protein>
    <recommendedName>
        <fullName evidence="2 6">Elongation factor Ts</fullName>
        <shortName evidence="6">EF-Ts</shortName>
    </recommendedName>
</protein>
<evidence type="ECO:0000313" key="10">
    <source>
        <dbReference type="EMBL" id="AYN24820.1"/>
    </source>
</evidence>
<evidence type="ECO:0000256" key="3">
    <source>
        <dbReference type="ARBA" id="ARBA00022490"/>
    </source>
</evidence>
<keyword evidence="4 6" id="KW-0251">Elongation factor</keyword>
<dbReference type="Gene3D" id="1.10.286.20">
    <property type="match status" value="1"/>
</dbReference>
<dbReference type="Proteomes" id="UP000271533">
    <property type="component" value="Chromosome"/>
</dbReference>
<feature type="region of interest" description="Involved in Mg(2+) ion dislocation from EF-Tu" evidence="6">
    <location>
        <begin position="80"/>
        <end position="83"/>
    </location>
</feature>
<dbReference type="GO" id="GO:0003746">
    <property type="term" value="F:translation elongation factor activity"/>
    <property type="evidence" value="ECO:0007669"/>
    <property type="project" value="UniProtKB-UniRule"/>
</dbReference>
<dbReference type="OrthoDB" id="9808348at2"/>
<dbReference type="NCBIfam" id="TIGR00116">
    <property type="entry name" value="tsf"/>
    <property type="match status" value="1"/>
</dbReference>
<dbReference type="SUPFAM" id="SSF46934">
    <property type="entry name" value="UBA-like"/>
    <property type="match status" value="1"/>
</dbReference>
<accession>A0A3G2I5X6</accession>
<proteinExistence type="inferred from homology"/>
<dbReference type="PANTHER" id="PTHR11741:SF0">
    <property type="entry name" value="ELONGATION FACTOR TS, MITOCHONDRIAL"/>
    <property type="match status" value="1"/>
</dbReference>
<name>A0A3G2I5X6_BUCRM</name>
<evidence type="ECO:0000313" key="11">
    <source>
        <dbReference type="Proteomes" id="UP000271533"/>
    </source>
</evidence>
<dbReference type="Pfam" id="PF00889">
    <property type="entry name" value="EF_TS"/>
    <property type="match status" value="1"/>
</dbReference>
<feature type="domain" description="Translation elongation factor EFTs/EF1B dimerisation" evidence="9">
    <location>
        <begin position="71"/>
        <end position="263"/>
    </location>
</feature>
<evidence type="ECO:0000256" key="8">
    <source>
        <dbReference type="RuleBase" id="RU000643"/>
    </source>
</evidence>
<keyword evidence="3 6" id="KW-0963">Cytoplasm</keyword>
<dbReference type="InterPro" id="IPR001816">
    <property type="entry name" value="Transl_elong_EFTs/EF1B"/>
</dbReference>
<dbReference type="InterPro" id="IPR018101">
    <property type="entry name" value="Transl_elong_Ts_CS"/>
</dbReference>
<dbReference type="InterPro" id="IPR009060">
    <property type="entry name" value="UBA-like_sf"/>
</dbReference>
<sequence>MSNITALLIKELRLRTGAGFMECKRALIEEKGDIELSIDNLRKSGQAQAEKKIHNITNQGLIFAKIQNKIGAMLELNCQTDFVAKDDLFCALGKEIILTALSKKIRNIDDIKNIFEIKKAELISKVGENIKINRFSLIEGDNIFSYLHSGRIGVLVSASNLNKETLKNIAMHIAASKPEYLSPNEISDSVFQREYKIQLELAKKENKSSEILKKIVQGRMNKFINTISLTGQNFIMDTTKTVGSLLNEYNARIISFIRFEIGEKSLIN</sequence>
<evidence type="ECO:0000256" key="7">
    <source>
        <dbReference type="RuleBase" id="RU000642"/>
    </source>
</evidence>
<dbReference type="Gene3D" id="3.30.479.20">
    <property type="entry name" value="Elongation factor Ts, dimerisation domain"/>
    <property type="match status" value="2"/>
</dbReference>